<evidence type="ECO:0000256" key="2">
    <source>
        <dbReference type="ARBA" id="ARBA00022771"/>
    </source>
</evidence>
<dbReference type="PROSITE" id="PS00028">
    <property type="entry name" value="ZINC_FINGER_C2H2_1"/>
    <property type="match status" value="2"/>
</dbReference>
<dbReference type="Gene3D" id="3.30.160.60">
    <property type="entry name" value="Classic Zinc Finger"/>
    <property type="match status" value="2"/>
</dbReference>
<keyword evidence="3" id="KW-0862">Zinc</keyword>
<feature type="compositionally biased region" description="Low complexity" evidence="5">
    <location>
        <begin position="599"/>
        <end position="618"/>
    </location>
</feature>
<feature type="region of interest" description="Disordered" evidence="5">
    <location>
        <begin position="1"/>
        <end position="37"/>
    </location>
</feature>
<dbReference type="PANTHER" id="PTHR23235">
    <property type="entry name" value="KRUEPPEL-LIKE TRANSCRIPTION FACTOR"/>
    <property type="match status" value="1"/>
</dbReference>
<sequence length="636" mass="68223">MDLPLPTFATWSEEDNGNEDEEVYDEGEEELDDDDDASYDAQAQEIAKRLGDQLLADIAKAQLEAGITPSVVSHEENIQTTTGPSSTEPFDQVPPSKTTSSKFKKQGAALETMRTILVLASKDIAVQNTLRASVVHQINATAASNVFDILNQCVSSNSIPEELSRPLSDIIVSLAKSPTLFSSLRNSDAASIQLDKGKRKRDEPEEPARLAKKATIEYPDLLAGINEAVRVVLASFGHLAATSTTHRSTEPEFISSIHQQLHQIFLFSVTSAPRARPENATSLQELAGLIQMLGILSSTPIGLMPSPAAVQSPSNTPDIGSAVYPCLVPNCFKTFHRLYSLRTHQRVHTLVDRPFRCPHCPAGFLRNHDLKRHVKLHDNRAWKCGGCDKVFSRRDAIKRHQDNRGRGGKGKGVEGEGEPSPCAGSEIYLVEVEKEEGDEEASRRAKLWNGIVANQLAGASGGLSDAALHPPIHDGPEEGEIPGDIVQAAQVSVLRLHSILQAHVATALGTPNTVPGPAFPPYPAPPPGAHKTLASVLARSQPLPQPTGPPPMASLATLSGTQQQSDDSPSTTTNDSTATPSPQNPPNGLSWLSDEQTKLLEQAIAEASSAAQAQAEAEALLEEEDEGEEDGDDELT</sequence>
<feature type="region of interest" description="Disordered" evidence="5">
    <location>
        <begin position="398"/>
        <end position="422"/>
    </location>
</feature>
<dbReference type="PROSITE" id="PS50157">
    <property type="entry name" value="ZINC_FINGER_C2H2_2"/>
    <property type="match status" value="3"/>
</dbReference>
<dbReference type="GO" id="GO:0000981">
    <property type="term" value="F:DNA-binding transcription factor activity, RNA polymerase II-specific"/>
    <property type="evidence" value="ECO:0007669"/>
    <property type="project" value="TreeGrafter"/>
</dbReference>
<feature type="compositionally biased region" description="Polar residues" evidence="5">
    <location>
        <begin position="78"/>
        <end position="89"/>
    </location>
</feature>
<evidence type="ECO:0000313" key="8">
    <source>
        <dbReference type="Proteomes" id="UP001212997"/>
    </source>
</evidence>
<dbReference type="EMBL" id="JANAWD010000009">
    <property type="protein sequence ID" value="KAJ3491631.1"/>
    <property type="molecule type" value="Genomic_DNA"/>
</dbReference>
<dbReference type="Proteomes" id="UP001212997">
    <property type="component" value="Unassembled WGS sequence"/>
</dbReference>
<feature type="region of interest" description="Disordered" evidence="5">
    <location>
        <begin position="462"/>
        <end position="481"/>
    </location>
</feature>
<keyword evidence="8" id="KW-1185">Reference proteome</keyword>
<keyword evidence="2 4" id="KW-0863">Zinc-finger</keyword>
<dbReference type="InterPro" id="IPR013087">
    <property type="entry name" value="Znf_C2H2_type"/>
</dbReference>
<organism evidence="7 8">
    <name type="scientific">Meripilus lineatus</name>
    <dbReference type="NCBI Taxonomy" id="2056292"/>
    <lineage>
        <taxon>Eukaryota</taxon>
        <taxon>Fungi</taxon>
        <taxon>Dikarya</taxon>
        <taxon>Basidiomycota</taxon>
        <taxon>Agaricomycotina</taxon>
        <taxon>Agaricomycetes</taxon>
        <taxon>Polyporales</taxon>
        <taxon>Meripilaceae</taxon>
        <taxon>Meripilus</taxon>
    </lineage>
</organism>
<evidence type="ECO:0000256" key="3">
    <source>
        <dbReference type="ARBA" id="ARBA00022833"/>
    </source>
</evidence>
<evidence type="ECO:0000256" key="5">
    <source>
        <dbReference type="SAM" id="MobiDB-lite"/>
    </source>
</evidence>
<feature type="compositionally biased region" description="Acidic residues" evidence="5">
    <location>
        <begin position="12"/>
        <end position="37"/>
    </location>
</feature>
<evidence type="ECO:0000259" key="6">
    <source>
        <dbReference type="PROSITE" id="PS50157"/>
    </source>
</evidence>
<feature type="region of interest" description="Disordered" evidence="5">
    <location>
        <begin position="73"/>
        <end position="105"/>
    </location>
</feature>
<dbReference type="AlphaFoldDB" id="A0AAD5YID6"/>
<feature type="compositionally biased region" description="Low complexity" evidence="5">
    <location>
        <begin position="559"/>
        <end position="581"/>
    </location>
</feature>
<gene>
    <name evidence="7" type="ORF">NLI96_g574</name>
</gene>
<dbReference type="Pfam" id="PF00096">
    <property type="entry name" value="zf-C2H2"/>
    <property type="match status" value="1"/>
</dbReference>
<dbReference type="GO" id="GO:0000978">
    <property type="term" value="F:RNA polymerase II cis-regulatory region sequence-specific DNA binding"/>
    <property type="evidence" value="ECO:0007669"/>
    <property type="project" value="TreeGrafter"/>
</dbReference>
<dbReference type="InterPro" id="IPR036236">
    <property type="entry name" value="Znf_C2H2_sf"/>
</dbReference>
<dbReference type="GO" id="GO:0008270">
    <property type="term" value="F:zinc ion binding"/>
    <property type="evidence" value="ECO:0007669"/>
    <property type="project" value="UniProtKB-KW"/>
</dbReference>
<evidence type="ECO:0000313" key="7">
    <source>
        <dbReference type="EMBL" id="KAJ3491631.1"/>
    </source>
</evidence>
<proteinExistence type="predicted"/>
<keyword evidence="1" id="KW-0479">Metal-binding</keyword>
<dbReference type="PANTHER" id="PTHR23235:SF120">
    <property type="entry name" value="KRUPPEL-LIKE FACTOR 15"/>
    <property type="match status" value="1"/>
</dbReference>
<feature type="region of interest" description="Disordered" evidence="5">
    <location>
        <begin position="540"/>
        <end position="636"/>
    </location>
</feature>
<feature type="domain" description="C2H2-type" evidence="6">
    <location>
        <begin position="324"/>
        <end position="349"/>
    </location>
</feature>
<dbReference type="Pfam" id="PF13894">
    <property type="entry name" value="zf-C2H2_4"/>
    <property type="match status" value="1"/>
</dbReference>
<protein>
    <recommendedName>
        <fullName evidence="6">C2H2-type domain-containing protein</fullName>
    </recommendedName>
</protein>
<accession>A0AAD5YID6</accession>
<dbReference type="SMART" id="SM00355">
    <property type="entry name" value="ZnF_C2H2"/>
    <property type="match status" value="3"/>
</dbReference>
<feature type="domain" description="C2H2-type" evidence="6">
    <location>
        <begin position="355"/>
        <end position="382"/>
    </location>
</feature>
<feature type="domain" description="C2H2-type" evidence="6">
    <location>
        <begin position="382"/>
        <end position="410"/>
    </location>
</feature>
<evidence type="ECO:0000256" key="1">
    <source>
        <dbReference type="ARBA" id="ARBA00022723"/>
    </source>
</evidence>
<name>A0AAD5YID6_9APHY</name>
<feature type="compositionally biased region" description="Acidic residues" evidence="5">
    <location>
        <begin position="619"/>
        <end position="636"/>
    </location>
</feature>
<reference evidence="7" key="1">
    <citation type="submission" date="2022-07" db="EMBL/GenBank/DDBJ databases">
        <title>Genome Sequence of Physisporinus lineatus.</title>
        <authorList>
            <person name="Buettner E."/>
        </authorList>
    </citation>
    <scope>NUCLEOTIDE SEQUENCE</scope>
    <source>
        <strain evidence="7">VT162</strain>
    </source>
</reference>
<feature type="compositionally biased region" description="Pro residues" evidence="5">
    <location>
        <begin position="543"/>
        <end position="552"/>
    </location>
</feature>
<evidence type="ECO:0000256" key="4">
    <source>
        <dbReference type="PROSITE-ProRule" id="PRU00042"/>
    </source>
</evidence>
<dbReference type="SUPFAM" id="SSF57667">
    <property type="entry name" value="beta-beta-alpha zinc fingers"/>
    <property type="match status" value="2"/>
</dbReference>
<comment type="caution">
    <text evidence="7">The sequence shown here is derived from an EMBL/GenBank/DDBJ whole genome shotgun (WGS) entry which is preliminary data.</text>
</comment>